<evidence type="ECO:0000259" key="3">
    <source>
        <dbReference type="Pfam" id="PF16026"/>
    </source>
</evidence>
<feature type="compositionally biased region" description="Basic and acidic residues" evidence="2">
    <location>
        <begin position="69"/>
        <end position="87"/>
    </location>
</feature>
<feature type="compositionally biased region" description="Polar residues" evidence="2">
    <location>
        <begin position="41"/>
        <end position="68"/>
    </location>
</feature>
<proteinExistence type="predicted"/>
<evidence type="ECO:0000313" key="4">
    <source>
        <dbReference type="Proteomes" id="UP000694844"/>
    </source>
</evidence>
<feature type="coiled-coil region" evidence="1">
    <location>
        <begin position="385"/>
        <end position="419"/>
    </location>
</feature>
<evidence type="ECO:0000313" key="5">
    <source>
        <dbReference type="RefSeq" id="XP_022323446.1"/>
    </source>
</evidence>
<feature type="region of interest" description="Disordered" evidence="2">
    <location>
        <begin position="650"/>
        <end position="669"/>
    </location>
</feature>
<organism evidence="4 5">
    <name type="scientific">Crassostrea virginica</name>
    <name type="common">Eastern oyster</name>
    <dbReference type="NCBI Taxonomy" id="6565"/>
    <lineage>
        <taxon>Eukaryota</taxon>
        <taxon>Metazoa</taxon>
        <taxon>Spiralia</taxon>
        <taxon>Lophotrochozoa</taxon>
        <taxon>Mollusca</taxon>
        <taxon>Bivalvia</taxon>
        <taxon>Autobranchia</taxon>
        <taxon>Pteriomorphia</taxon>
        <taxon>Ostreida</taxon>
        <taxon>Ostreoidea</taxon>
        <taxon>Ostreidae</taxon>
        <taxon>Crassostrea</taxon>
    </lineage>
</organism>
<dbReference type="KEGG" id="cvn:111124659"/>
<dbReference type="InterPro" id="IPR031981">
    <property type="entry name" value="MIEAP_C"/>
</dbReference>
<protein>
    <submittedName>
        <fullName evidence="5">Uncharacterized protein LOC111124659 isoform X1</fullName>
    </submittedName>
</protein>
<feature type="compositionally biased region" description="Basic and acidic residues" evidence="2">
    <location>
        <begin position="16"/>
        <end position="28"/>
    </location>
</feature>
<evidence type="ECO:0000256" key="2">
    <source>
        <dbReference type="SAM" id="MobiDB-lite"/>
    </source>
</evidence>
<keyword evidence="1" id="KW-0175">Coiled coil</keyword>
<reference evidence="5" key="1">
    <citation type="submission" date="2025-08" db="UniProtKB">
        <authorList>
            <consortium name="RefSeq"/>
        </authorList>
    </citation>
    <scope>IDENTIFICATION</scope>
    <source>
        <tissue evidence="5">Whole sample</tissue>
    </source>
</reference>
<sequence length="1044" mass="120683">MSDVLSKIPIDFSKYRELLSDDNPKIPDDQIISDSFKRNQGDSIGSHSAGNSPQNEDQVDMSPQVNQNRNDDVDLVTYKEEEPKPCELSDDEYPSPTETTNPDQVKAEEKEEEKVFVEEEDATPQEIVNILFIELTGETAVQELLSNCNRYKKELKLEDVLIESAVNDYKVIQKKAGEAGYTIPKNSPPSPPNKLNSVTDEEKREAPSLYKVISIVAKKCPNYRRWQDAVSEFITLTTYARPKPHQSKTKKSISVSSSGYQPKRPKKEYRDNIHRLLDQEWEEDTPPRSGIDYDYRHLLTSQSVLRSEFPDANILDEVDIKVRGPDEVPFESRHRALYHFLCKVDMTKCGVDPAQAWNDYGRLTLAEKQLDLARRARGPDLDLYVILKKDKYNKLLKELKEKTEEIEELSERLSKFESQELIEGDPNFADLRGTPRPTRLGEMYSQLFDDEWSEAFEALKNIADGNEDDDIFPNTLFILQNIVTEIFKFCQSKTEKEKIELEDGFAVAFGLKQPKVIMIANVEEELDRKPKMDTHGAGWLPKPTPIEHKPLQPTTKEYIKGVLKFYEKHPNYDDALKEYTELLTAKDFGMLLTHGPVVPFKEELVTDEEKEYKPNLAGILLTGCKERVKNYSLAWREYTDFIKKHKKKGNLSNEKAAREKPTPIEHKPLQPTTKEYIKGVLKFYEKHPNYDDALKEYTELLTAKDFGMLLTHGPVVPFKEELVTDEEKEYKPNLAGILLTGCKERVKNYSLAWREYTDFIKKHKKKGNLSNEKAAREKPTPIEHKPLQPTTKEYIKGVLKFYEKHPNYDDALKEYTELLTAKDFGMLLTHGPVVPFKEELVTDEEKEYKPNLAGILLTGYKERVKNCSLAWREYTDFIKKHKKKGNLSNEKAAREKAIQREIARTTEEQNEDGSYRRNPVYPTIERHAREIRKALAATSAKTKSRLFIDDDLPFLIPEKVIREDARIMLYVQNCLELCWYMRMQDPPMVIVTPTKGEEVDKTLFSFHGRRGKTVEVCVWPALLLHENGSLVCKGYVLPEKKRRK</sequence>
<accession>A0A8B8D977</accession>
<dbReference type="GeneID" id="111124659"/>
<name>A0A8B8D977_CRAVI</name>
<feature type="region of interest" description="Disordered" evidence="2">
    <location>
        <begin position="180"/>
        <end position="202"/>
    </location>
</feature>
<dbReference type="RefSeq" id="XP_022323446.1">
    <property type="nucleotide sequence ID" value="XM_022467738.1"/>
</dbReference>
<gene>
    <name evidence="5" type="primary">LOC111124659</name>
</gene>
<dbReference type="AlphaFoldDB" id="A0A8B8D977"/>
<feature type="compositionally biased region" description="Basic and acidic residues" evidence="2">
    <location>
        <begin position="773"/>
        <end position="786"/>
    </location>
</feature>
<feature type="region of interest" description="Disordered" evidence="2">
    <location>
        <begin position="768"/>
        <end position="787"/>
    </location>
</feature>
<dbReference type="OrthoDB" id="6202902at2759"/>
<keyword evidence="4" id="KW-1185">Reference proteome</keyword>
<dbReference type="Pfam" id="PF16026">
    <property type="entry name" value="MIEAP"/>
    <property type="match status" value="1"/>
</dbReference>
<feature type="region of interest" description="Disordered" evidence="2">
    <location>
        <begin position="16"/>
        <end position="111"/>
    </location>
</feature>
<dbReference type="Proteomes" id="UP000694844">
    <property type="component" value="Chromosome 3"/>
</dbReference>
<feature type="domain" description="Mitochondria-eating protein C-terminal" evidence="3">
    <location>
        <begin position="963"/>
        <end position="1037"/>
    </location>
</feature>
<feature type="compositionally biased region" description="Basic and acidic residues" evidence="2">
    <location>
        <begin position="655"/>
        <end position="668"/>
    </location>
</feature>
<feature type="region of interest" description="Disordered" evidence="2">
    <location>
        <begin position="244"/>
        <end position="267"/>
    </location>
</feature>
<evidence type="ECO:0000256" key="1">
    <source>
        <dbReference type="SAM" id="Coils"/>
    </source>
</evidence>